<dbReference type="InterPro" id="IPR036709">
    <property type="entry name" value="Autotransporte_beta_dom_sf"/>
</dbReference>
<comment type="caution">
    <text evidence="3">The sequence shown here is derived from an EMBL/GenBank/DDBJ whole genome shotgun (WGS) entry which is preliminary data.</text>
</comment>
<evidence type="ECO:0000313" key="3">
    <source>
        <dbReference type="EMBL" id="MQT12213.1"/>
    </source>
</evidence>
<organism evidence="3 4">
    <name type="scientific">Segnochrobactrum spirostomi</name>
    <dbReference type="NCBI Taxonomy" id="2608987"/>
    <lineage>
        <taxon>Bacteria</taxon>
        <taxon>Pseudomonadati</taxon>
        <taxon>Pseudomonadota</taxon>
        <taxon>Alphaproteobacteria</taxon>
        <taxon>Hyphomicrobiales</taxon>
        <taxon>Segnochrobactraceae</taxon>
        <taxon>Segnochrobactrum</taxon>
    </lineage>
</organism>
<dbReference type="PROSITE" id="PS51208">
    <property type="entry name" value="AUTOTRANSPORTER"/>
    <property type="match status" value="1"/>
</dbReference>
<name>A0A6A7Y040_9HYPH</name>
<dbReference type="Gene3D" id="2.40.128.130">
    <property type="entry name" value="Autotransporter beta-domain"/>
    <property type="match status" value="1"/>
</dbReference>
<dbReference type="InterPro" id="IPR006315">
    <property type="entry name" value="OM_autotransptr_brl_dom"/>
</dbReference>
<gene>
    <name evidence="3" type="ORF">F0357_05955</name>
</gene>
<reference evidence="3 4" key="1">
    <citation type="submission" date="2019-09" db="EMBL/GenBank/DDBJ databases">
        <title>Segnochrobactrum spirostomi gen. nov., sp. nov., isolated from the ciliate Spirostomum cf. yagiui and description of a novel family, Segnochrobactraceae fam. nov. within the order Rhizobiales of the class Alphaproteobacteria.</title>
        <authorList>
            <person name="Akter S."/>
            <person name="Shazib S.U.A."/>
            <person name="Shin M.K."/>
        </authorList>
    </citation>
    <scope>NUCLEOTIDE SEQUENCE [LARGE SCALE GENOMIC DNA]</scope>
    <source>
        <strain evidence="3 4">Sp-1</strain>
    </source>
</reference>
<accession>A0A6A7Y040</accession>
<evidence type="ECO:0000259" key="2">
    <source>
        <dbReference type="PROSITE" id="PS51208"/>
    </source>
</evidence>
<proteinExistence type="predicted"/>
<feature type="transmembrane region" description="Helical" evidence="1">
    <location>
        <begin position="24"/>
        <end position="45"/>
    </location>
</feature>
<feature type="domain" description="Autotransporter" evidence="2">
    <location>
        <begin position="863"/>
        <end position="1140"/>
    </location>
</feature>
<dbReference type="Pfam" id="PF03797">
    <property type="entry name" value="Autotransporter"/>
    <property type="match status" value="1"/>
</dbReference>
<dbReference type="SUPFAM" id="SSF103515">
    <property type="entry name" value="Autotransporter"/>
    <property type="match status" value="1"/>
</dbReference>
<dbReference type="AlphaFoldDB" id="A0A6A7Y040"/>
<dbReference type="EMBL" id="VWNA01000001">
    <property type="protein sequence ID" value="MQT12213.1"/>
    <property type="molecule type" value="Genomic_DNA"/>
</dbReference>
<dbReference type="GO" id="GO:0019867">
    <property type="term" value="C:outer membrane"/>
    <property type="evidence" value="ECO:0007669"/>
    <property type="project" value="InterPro"/>
</dbReference>
<dbReference type="InterPro" id="IPR005546">
    <property type="entry name" value="Autotransporte_beta"/>
</dbReference>
<sequence length="1140" mass="116434">MLSALSILTGCVDMRSSKNRLNNYMFAINIFGIGIVTSPMTAFAADGWNLYNNYTQSYFVEYGDHEDLTYALETQNMLGLKIKVGDVTATIGIDTGSTGMVLGQKYWASGFTPVGPAGWVYYNSSGLVVTGIFQTMSVSILGDSQSQQITSLIPILFATGYECLKGATNYCAAGQTGINSPVYNISMLGIGFDRTTMGEGTLPAEKNNDDMKKYVSSLPPTSQAYNLLLNLSEMQSGTMRRGYIITPTGVSLGLTQANTSSENFTYAQLLLQSAGTNGVPNQWQQVQGTITVGGTTSSTTLLMDTGITNAFIDVPNGTAAENNNTVVTISLAGGSASYTFTSGDLTNPQTPYPINASDSGSFVNSSLHTYAGFDVLFDADGGFVGIAANGYSSNTNVTVVPLIAAQGPLNLTQDFETTLPLFLVGASTVNTTATATFDGMIFGANSLTLNGGTIILDGAVMNTGGVTVGQGTTILNATMVGSLTVDPGASFYNVNNGYTVESGQMLTNGGTFVGAQSGDAFVNDGTVVNTGNVIGDVSNAGTWTNDGSLVGAVSNSGTFDNAGSVTGTVTNTGTFFNSGLLTGAVLNVGQMSNSGTIVGDVSTSGSLSNSGLIEGAVVNNFIFSNDGTVLGSVTTSGTLSGNGTVASVLVERGGSVSPGHSLGTVTVTGDATFAPGSLYVAELGSVGTSDHLNVGGTLTAGGATLYLVPGSGFSPALGASYQVFTAGAVASNFTVDNTLFSSAASVYPFLGADLSGAGTLTLSRSTVSYTAFTQTANEWAAASAADRLGDSSPLNQMLAVLNGSEAPATFDGLSGEAYASVQTGLQQQSVYLREAATARVRQAFAKNGEPAAAAASAKTAELVPGLALTAWAQAYGGWGQTEGDGNASTLSRSIGGFLMGIDSPLGEAWRVGLLGGYSQSTFNVDGVNSSADSDKYDLGLYGGARFGDLGLRFGAGYTWHDLSMDRSLAVGGLAETLSSNYQAGTAQVFGEAGYGFHFGATTAEPFADLAYVNLKTDGFTETGGVAALSGDGETFDTTYSVLGLRLGHAVPVATGGALMLTGSLGWQHAYGGLTPTQTAFFAGSSAFTTSGVPIARDTALIDVGFGYNPTPNIDVGLHYDGAFASSTQDSAVKGTLKIRF</sequence>
<protein>
    <submittedName>
        <fullName evidence="3">Autotransporter domain-containing protein</fullName>
    </submittedName>
</protein>
<dbReference type="SUPFAM" id="SSF51126">
    <property type="entry name" value="Pectin lyase-like"/>
    <property type="match status" value="1"/>
</dbReference>
<keyword evidence="4" id="KW-1185">Reference proteome</keyword>
<dbReference type="Proteomes" id="UP000332515">
    <property type="component" value="Unassembled WGS sequence"/>
</dbReference>
<dbReference type="InterPro" id="IPR011050">
    <property type="entry name" value="Pectin_lyase_fold/virulence"/>
</dbReference>
<dbReference type="NCBIfam" id="TIGR01414">
    <property type="entry name" value="autotrans_barl"/>
    <property type="match status" value="1"/>
</dbReference>
<keyword evidence="1" id="KW-0472">Membrane</keyword>
<evidence type="ECO:0000313" key="4">
    <source>
        <dbReference type="Proteomes" id="UP000332515"/>
    </source>
</evidence>
<keyword evidence="1" id="KW-1133">Transmembrane helix</keyword>
<keyword evidence="1" id="KW-0812">Transmembrane</keyword>
<dbReference type="SMART" id="SM00869">
    <property type="entry name" value="Autotransporter"/>
    <property type="match status" value="1"/>
</dbReference>
<evidence type="ECO:0000256" key="1">
    <source>
        <dbReference type="SAM" id="Phobius"/>
    </source>
</evidence>